<evidence type="ECO:0000313" key="3">
    <source>
        <dbReference type="EMBL" id="WXB91721.1"/>
    </source>
</evidence>
<dbReference type="RefSeq" id="WP_338749491.1">
    <property type="nucleotide sequence ID" value="NZ_CP147404.1"/>
</dbReference>
<gene>
    <name evidence="3" type="ORF">WDJ61_10595</name>
</gene>
<dbReference type="PANTHER" id="PTHR33434">
    <property type="entry name" value="DEGV DOMAIN-CONTAINING PROTEIN DR_1986-RELATED"/>
    <property type="match status" value="1"/>
</dbReference>
<reference evidence="3 4" key="1">
    <citation type="submission" date="2024-02" db="EMBL/GenBank/DDBJ databases">
        <title>Seven novel Bacillus-like species.</title>
        <authorList>
            <person name="Liu G."/>
        </authorList>
    </citation>
    <scope>NUCLEOTIDE SEQUENCE [LARGE SCALE GENOMIC DNA]</scope>
    <source>
        <strain evidence="3 4">FJAT-52991</strain>
    </source>
</reference>
<dbReference type="InterPro" id="IPR050270">
    <property type="entry name" value="DegV_domain_contain"/>
</dbReference>
<sequence length="280" mass="30751">MRKIKIVTDSSADIRQSDLEAYGITNVPLTILIDGESYLDGVEISPDEFLVKMQQAKELPKSSQPPVGRFLEVYDELGKDGSEILSIHMTGKMSGTVRSAQQAAEMSQSNVTVVDSEYISKALSFQVIEAAKMAEEGRTMDEIVAKLAEIRSQTKLYIVVDTLENLIKGGRIGKATGFIGSLLNIKPICNLDTAEVTPVTKVRSHAQVIKFLSKQLAEELNGKELMRVGLAHADGYELTRKLRDKVIELTGFEDIDIDTTTPIISTHTGLGAMAIMYWAK</sequence>
<protein>
    <submittedName>
        <fullName evidence="3">DegV family protein</fullName>
    </submittedName>
</protein>
<dbReference type="InterPro" id="IPR003797">
    <property type="entry name" value="DegV"/>
</dbReference>
<organism evidence="3 4">
    <name type="scientific">Bacillus kandeliae</name>
    <dbReference type="NCBI Taxonomy" id="3129297"/>
    <lineage>
        <taxon>Bacteria</taxon>
        <taxon>Bacillati</taxon>
        <taxon>Bacillota</taxon>
        <taxon>Bacilli</taxon>
        <taxon>Bacillales</taxon>
        <taxon>Bacillaceae</taxon>
        <taxon>Bacillus</taxon>
    </lineage>
</organism>
<evidence type="ECO:0000256" key="1">
    <source>
        <dbReference type="ARBA" id="ARBA00003238"/>
    </source>
</evidence>
<dbReference type="Pfam" id="PF02645">
    <property type="entry name" value="DegV"/>
    <property type="match status" value="1"/>
</dbReference>
<dbReference type="InterPro" id="IPR043168">
    <property type="entry name" value="DegV_C"/>
</dbReference>
<name>A0ABZ2N1Y5_9BACI</name>
<evidence type="ECO:0000256" key="2">
    <source>
        <dbReference type="ARBA" id="ARBA00023121"/>
    </source>
</evidence>
<dbReference type="SUPFAM" id="SSF82549">
    <property type="entry name" value="DAK1/DegV-like"/>
    <property type="match status" value="1"/>
</dbReference>
<dbReference type="Gene3D" id="3.30.1180.10">
    <property type="match status" value="1"/>
</dbReference>
<dbReference type="PROSITE" id="PS51482">
    <property type="entry name" value="DEGV"/>
    <property type="match status" value="1"/>
</dbReference>
<dbReference type="EMBL" id="CP147404">
    <property type="protein sequence ID" value="WXB91721.1"/>
    <property type="molecule type" value="Genomic_DNA"/>
</dbReference>
<accession>A0ABZ2N1Y5</accession>
<keyword evidence="4" id="KW-1185">Reference proteome</keyword>
<dbReference type="Proteomes" id="UP001387364">
    <property type="component" value="Chromosome"/>
</dbReference>
<dbReference type="NCBIfam" id="TIGR00762">
    <property type="entry name" value="DegV"/>
    <property type="match status" value="1"/>
</dbReference>
<evidence type="ECO:0000313" key="4">
    <source>
        <dbReference type="Proteomes" id="UP001387364"/>
    </source>
</evidence>
<dbReference type="PANTHER" id="PTHR33434:SF8">
    <property type="entry name" value="DEGV DOMAIN-CONTAINING PROTEIN SPR1019"/>
    <property type="match status" value="1"/>
</dbReference>
<keyword evidence="2" id="KW-0446">Lipid-binding</keyword>
<comment type="function">
    <text evidence="1">May bind long-chain fatty acids, such as palmitate, and may play a role in lipid transport or fatty acid metabolism.</text>
</comment>
<dbReference type="Gene3D" id="3.40.50.10170">
    <property type="match status" value="1"/>
</dbReference>
<proteinExistence type="predicted"/>